<evidence type="ECO:0000256" key="4">
    <source>
        <dbReference type="ARBA" id="ARBA00022691"/>
    </source>
</evidence>
<dbReference type="EC" id="2.1.1.37" evidence="1"/>
<protein>
    <recommendedName>
        <fullName evidence="1">DNA (cytosine-5-)-methyltransferase</fullName>
        <ecNumber evidence="1">2.1.1.37</ecNumber>
    </recommendedName>
</protein>
<dbReference type="InterPro" id="IPR001525">
    <property type="entry name" value="C5_MeTfrase"/>
</dbReference>
<feature type="region of interest" description="Disordered" evidence="9">
    <location>
        <begin position="173"/>
        <end position="202"/>
    </location>
</feature>
<dbReference type="PRINTS" id="PR00105">
    <property type="entry name" value="C5METTRFRASE"/>
</dbReference>
<evidence type="ECO:0000313" key="11">
    <source>
        <dbReference type="Proteomes" id="UP000316770"/>
    </source>
</evidence>
<dbReference type="GO" id="GO:0003886">
    <property type="term" value="F:DNA (cytosine-5-)-methyltransferase activity"/>
    <property type="evidence" value="ECO:0007669"/>
    <property type="project" value="UniProtKB-EC"/>
</dbReference>
<evidence type="ECO:0000256" key="7">
    <source>
        <dbReference type="PROSITE-ProRule" id="PRU01016"/>
    </source>
</evidence>
<dbReference type="AlphaFoldDB" id="A0A518IQP7"/>
<dbReference type="NCBIfam" id="TIGR00675">
    <property type="entry name" value="dcm"/>
    <property type="match status" value="1"/>
</dbReference>
<keyword evidence="2 7" id="KW-0489">Methyltransferase</keyword>
<reference evidence="10 11" key="1">
    <citation type="submission" date="2019-02" db="EMBL/GenBank/DDBJ databases">
        <title>Deep-cultivation of Planctomycetes and their phenomic and genomic characterization uncovers novel biology.</title>
        <authorList>
            <person name="Wiegand S."/>
            <person name="Jogler M."/>
            <person name="Boedeker C."/>
            <person name="Pinto D."/>
            <person name="Vollmers J."/>
            <person name="Rivas-Marin E."/>
            <person name="Kohn T."/>
            <person name="Peeters S.H."/>
            <person name="Heuer A."/>
            <person name="Rast P."/>
            <person name="Oberbeckmann S."/>
            <person name="Bunk B."/>
            <person name="Jeske O."/>
            <person name="Meyerdierks A."/>
            <person name="Storesund J.E."/>
            <person name="Kallscheuer N."/>
            <person name="Luecker S."/>
            <person name="Lage O.M."/>
            <person name="Pohl T."/>
            <person name="Merkel B.J."/>
            <person name="Hornburger P."/>
            <person name="Mueller R.-W."/>
            <person name="Bruemmer F."/>
            <person name="Labrenz M."/>
            <person name="Spormann A.M."/>
            <person name="Op den Camp H."/>
            <person name="Overmann J."/>
            <person name="Amann R."/>
            <person name="Jetten M.S.M."/>
            <person name="Mascher T."/>
            <person name="Medema M.H."/>
            <person name="Devos D.P."/>
            <person name="Kaster A.-K."/>
            <person name="Ovreas L."/>
            <person name="Rohde M."/>
            <person name="Galperin M.Y."/>
            <person name="Jogler C."/>
        </authorList>
    </citation>
    <scope>NUCLEOTIDE SEQUENCE [LARGE SCALE GENOMIC DNA]</scope>
    <source>
        <strain evidence="10 11">Mal33</strain>
    </source>
</reference>
<feature type="active site" evidence="7">
    <location>
        <position position="80"/>
    </location>
</feature>
<evidence type="ECO:0000256" key="5">
    <source>
        <dbReference type="ARBA" id="ARBA00022747"/>
    </source>
</evidence>
<accession>A0A518IQP7</accession>
<evidence type="ECO:0000256" key="2">
    <source>
        <dbReference type="ARBA" id="ARBA00022603"/>
    </source>
</evidence>
<dbReference type="PANTHER" id="PTHR46098">
    <property type="entry name" value="TRNA (CYTOSINE(38)-C(5))-METHYLTRANSFERASE"/>
    <property type="match status" value="1"/>
</dbReference>
<dbReference type="GO" id="GO:0032259">
    <property type="term" value="P:methylation"/>
    <property type="evidence" value="ECO:0007669"/>
    <property type="project" value="UniProtKB-KW"/>
</dbReference>
<comment type="similarity">
    <text evidence="7 8">Belongs to the class I-like SAM-binding methyltransferase superfamily. C5-methyltransferase family.</text>
</comment>
<dbReference type="InterPro" id="IPR050750">
    <property type="entry name" value="C5-MTase"/>
</dbReference>
<dbReference type="InterPro" id="IPR029063">
    <property type="entry name" value="SAM-dependent_MTases_sf"/>
</dbReference>
<dbReference type="PROSITE" id="PS00095">
    <property type="entry name" value="C5_MTASE_2"/>
    <property type="match status" value="1"/>
</dbReference>
<dbReference type="SUPFAM" id="SSF53335">
    <property type="entry name" value="S-adenosyl-L-methionine-dependent methyltransferases"/>
    <property type="match status" value="1"/>
</dbReference>
<sequence length="337" mass="37544">MQQEIRTCDLFCGVGGSSRGAAMAGATPVAGLDMWGMATDAYAVNFPCAQTYRMKASSLKPQRLMDDVGKIDLLLASPECTAHSVAKGKKPGCEKSRGTAFEVIRFAKVLHPRWIVVENVLQMQRWARFDEWKSKLQSLGYHINSGVLDARYFSTPTSRRRLFVVCDREQEPSLPDQKNETKKTVSSILGRGESNSSPWPLSEVRTPERALATLERAERAIESLGDNTPFIMVYYGSDGAGGYQRLDRPLRTVTTLDRFAYVRPTKFGHEMRMLQPTELAAAMGFPTEHQLPKSTRREKIKLIGNAVCPRVMAAVVKTLTTPREAESKTAVLRGREV</sequence>
<gene>
    <name evidence="10" type="primary">ydiO</name>
    <name evidence="10" type="ORF">Mal33_13800</name>
</gene>
<evidence type="ECO:0000256" key="6">
    <source>
        <dbReference type="ARBA" id="ARBA00047422"/>
    </source>
</evidence>
<dbReference type="RefSeq" id="WP_145283225.1">
    <property type="nucleotide sequence ID" value="NZ_CP036318.1"/>
</dbReference>
<evidence type="ECO:0000256" key="9">
    <source>
        <dbReference type="SAM" id="MobiDB-lite"/>
    </source>
</evidence>
<dbReference type="PANTHER" id="PTHR46098:SF1">
    <property type="entry name" value="TRNA (CYTOSINE(38)-C(5))-METHYLTRANSFERASE"/>
    <property type="match status" value="1"/>
</dbReference>
<evidence type="ECO:0000313" key="10">
    <source>
        <dbReference type="EMBL" id="QDV55409.1"/>
    </source>
</evidence>
<dbReference type="InterPro" id="IPR031303">
    <property type="entry name" value="C5_meth_CS"/>
</dbReference>
<keyword evidence="5" id="KW-0680">Restriction system</keyword>
<dbReference type="REBASE" id="356924">
    <property type="entry name" value="M.PbaMal33ORF13800P"/>
</dbReference>
<comment type="catalytic activity">
    <reaction evidence="6">
        <text>a 2'-deoxycytidine in DNA + S-adenosyl-L-methionine = a 5-methyl-2'-deoxycytidine in DNA + S-adenosyl-L-homocysteine + H(+)</text>
        <dbReference type="Rhea" id="RHEA:13681"/>
        <dbReference type="Rhea" id="RHEA-COMP:11369"/>
        <dbReference type="Rhea" id="RHEA-COMP:11370"/>
        <dbReference type="ChEBI" id="CHEBI:15378"/>
        <dbReference type="ChEBI" id="CHEBI:57856"/>
        <dbReference type="ChEBI" id="CHEBI:59789"/>
        <dbReference type="ChEBI" id="CHEBI:85452"/>
        <dbReference type="ChEBI" id="CHEBI:85454"/>
        <dbReference type="EC" id="2.1.1.37"/>
    </reaction>
</comment>
<dbReference type="GO" id="GO:0009307">
    <property type="term" value="P:DNA restriction-modification system"/>
    <property type="evidence" value="ECO:0007669"/>
    <property type="project" value="UniProtKB-KW"/>
</dbReference>
<keyword evidence="11" id="KW-1185">Reference proteome</keyword>
<feature type="compositionally biased region" description="Basic and acidic residues" evidence="9">
    <location>
        <begin position="173"/>
        <end position="183"/>
    </location>
</feature>
<dbReference type="Gene3D" id="3.40.50.150">
    <property type="entry name" value="Vaccinia Virus protein VP39"/>
    <property type="match status" value="1"/>
</dbReference>
<evidence type="ECO:0000256" key="1">
    <source>
        <dbReference type="ARBA" id="ARBA00011975"/>
    </source>
</evidence>
<evidence type="ECO:0000256" key="8">
    <source>
        <dbReference type="RuleBase" id="RU000416"/>
    </source>
</evidence>
<name>A0A518IQP7_9BACT</name>
<organism evidence="10 11">
    <name type="scientific">Rosistilla oblonga</name>
    <dbReference type="NCBI Taxonomy" id="2527990"/>
    <lineage>
        <taxon>Bacteria</taxon>
        <taxon>Pseudomonadati</taxon>
        <taxon>Planctomycetota</taxon>
        <taxon>Planctomycetia</taxon>
        <taxon>Pirellulales</taxon>
        <taxon>Pirellulaceae</taxon>
        <taxon>Rosistilla</taxon>
    </lineage>
</organism>
<keyword evidence="4 7" id="KW-0949">S-adenosyl-L-methionine</keyword>
<dbReference type="EMBL" id="CP036318">
    <property type="protein sequence ID" value="QDV55409.1"/>
    <property type="molecule type" value="Genomic_DNA"/>
</dbReference>
<dbReference type="PROSITE" id="PS51679">
    <property type="entry name" value="SAM_MT_C5"/>
    <property type="match status" value="1"/>
</dbReference>
<dbReference type="Proteomes" id="UP000316770">
    <property type="component" value="Chromosome"/>
</dbReference>
<proteinExistence type="inferred from homology"/>
<dbReference type="Pfam" id="PF00145">
    <property type="entry name" value="DNA_methylase"/>
    <property type="match status" value="1"/>
</dbReference>
<evidence type="ECO:0000256" key="3">
    <source>
        <dbReference type="ARBA" id="ARBA00022679"/>
    </source>
</evidence>
<keyword evidence="3 7" id="KW-0808">Transferase</keyword>
<dbReference type="Gene3D" id="3.90.120.10">
    <property type="entry name" value="DNA Methylase, subunit A, domain 2"/>
    <property type="match status" value="1"/>
</dbReference>